<evidence type="ECO:0000256" key="1">
    <source>
        <dbReference type="SAM" id="MobiDB-lite"/>
    </source>
</evidence>
<evidence type="ECO:0000313" key="3">
    <source>
        <dbReference type="Proteomes" id="UP001428341"/>
    </source>
</evidence>
<feature type="region of interest" description="Disordered" evidence="1">
    <location>
        <begin position="73"/>
        <end position="93"/>
    </location>
</feature>
<comment type="caution">
    <text evidence="2">The sequence shown here is derived from an EMBL/GenBank/DDBJ whole genome shotgun (WGS) entry which is preliminary data.</text>
</comment>
<dbReference type="AlphaFoldDB" id="A0AAP0M9P8"/>
<sequence length="466" mass="53077">MAGVKRRMYTDSDIHALHKELDEISCPICMDHPHNAVLLICSSHDKGCRSYICDTSYRHSNCLDRYKKLRTSSRNNTTLSHSSPSHPQHNSNASDMNLALRTDFVESSENLNLNGSNALSDGLPEGPGENNIQQADRLLEREGEGNLNPEAGNSQTFHERTELEGLDVDNSSESILSLKCPMCRGAILGWEVVEEARKYLNLKRRTCSRESCSFVGNYQELRRHARRVHPTTRPSDIDPSRERAWRRLEHQREYSDIVSAIRSSMPGAVVVGDYVIENGDRFSAGRESGNGEVNAPWWTTFFLFHMIGSMDGTGESRARSRAWTRHRRTAGALSERRRFLWGENLLGLQDEEDDEEDDLHIFSDVGEDTSPIPRRRRRLAQSRVCVCEYIVTAGSVHVNISAWIVFKPQWVSSYMGKEENKRVLLALLKTDSFVFNCRLISRLELHCTLYSDDCISRPVYSLHLNC</sequence>
<organism evidence="2 3">
    <name type="scientific">Citrus x changshan-huyou</name>
    <dbReference type="NCBI Taxonomy" id="2935761"/>
    <lineage>
        <taxon>Eukaryota</taxon>
        <taxon>Viridiplantae</taxon>
        <taxon>Streptophyta</taxon>
        <taxon>Embryophyta</taxon>
        <taxon>Tracheophyta</taxon>
        <taxon>Spermatophyta</taxon>
        <taxon>Magnoliopsida</taxon>
        <taxon>eudicotyledons</taxon>
        <taxon>Gunneridae</taxon>
        <taxon>Pentapetalae</taxon>
        <taxon>rosids</taxon>
        <taxon>malvids</taxon>
        <taxon>Sapindales</taxon>
        <taxon>Rutaceae</taxon>
        <taxon>Aurantioideae</taxon>
        <taxon>Citrus</taxon>
    </lineage>
</organism>
<dbReference type="PANTHER" id="PTHR31197">
    <property type="entry name" value="OS01G0612600 PROTEIN"/>
    <property type="match status" value="1"/>
</dbReference>
<keyword evidence="3" id="KW-1185">Reference proteome</keyword>
<evidence type="ECO:0000313" key="2">
    <source>
        <dbReference type="EMBL" id="KAK9201369.1"/>
    </source>
</evidence>
<proteinExistence type="predicted"/>
<dbReference type="EMBL" id="JBCGBO010000005">
    <property type="protein sequence ID" value="KAK9201369.1"/>
    <property type="molecule type" value="Genomic_DNA"/>
</dbReference>
<name>A0AAP0M9P8_9ROSI</name>
<reference evidence="2 3" key="1">
    <citation type="submission" date="2024-05" db="EMBL/GenBank/DDBJ databases">
        <title>Haplotype-resolved chromosome-level genome assembly of Huyou (Citrus changshanensis).</title>
        <authorList>
            <person name="Miao C."/>
            <person name="Chen W."/>
            <person name="Wu Y."/>
            <person name="Wang L."/>
            <person name="Zhao S."/>
            <person name="Grierson D."/>
            <person name="Xu C."/>
            <person name="Chen K."/>
        </authorList>
    </citation>
    <scope>NUCLEOTIDE SEQUENCE [LARGE SCALE GENOMIC DNA]</scope>
    <source>
        <strain evidence="2">01-14</strain>
        <tissue evidence="2">Leaf</tissue>
    </source>
</reference>
<gene>
    <name evidence="2" type="ORF">WN944_016571</name>
</gene>
<dbReference type="Proteomes" id="UP001428341">
    <property type="component" value="Unassembled WGS sequence"/>
</dbReference>
<dbReference type="PANTHER" id="PTHR31197:SF2">
    <property type="entry name" value="C2H2-TYPE DOMAIN-CONTAINING PROTEIN"/>
    <property type="match status" value="1"/>
</dbReference>
<protein>
    <submittedName>
        <fullName evidence="2">Uncharacterized protein</fullName>
    </submittedName>
</protein>
<dbReference type="InterPro" id="IPR012866">
    <property type="entry name" value="DUF1644"/>
</dbReference>
<accession>A0AAP0M9P8</accession>
<feature type="compositionally biased region" description="Low complexity" evidence="1">
    <location>
        <begin position="80"/>
        <end position="93"/>
    </location>
</feature>
<dbReference type="Pfam" id="PF07800">
    <property type="entry name" value="DUF1644"/>
    <property type="match status" value="1"/>
</dbReference>